<feature type="compositionally biased region" description="Gly residues" evidence="1">
    <location>
        <begin position="37"/>
        <end position="46"/>
    </location>
</feature>
<gene>
    <name evidence="3" type="ORF">GR138_19850</name>
</gene>
<feature type="region of interest" description="Disordered" evidence="1">
    <location>
        <begin position="24"/>
        <end position="46"/>
    </location>
</feature>
<dbReference type="RefSeq" id="WP_160860975.1">
    <property type="nucleotide sequence ID" value="NZ_JAODWE010000012.1"/>
</dbReference>
<reference evidence="3 4" key="1">
    <citation type="submission" date="2019-12" db="EMBL/GenBank/DDBJ databases">
        <title>Shinella kummerowiae sp. nov., a symbiotic bacterium isolated from root nodules of the herbal legume Kummerowia stipulacea.</title>
        <authorList>
            <person name="Gao J."/>
        </authorList>
    </citation>
    <scope>NUCLEOTIDE SEQUENCE [LARGE SCALE GENOMIC DNA]</scope>
    <source>
        <strain evidence="3 4">CCBAU 25048</strain>
    </source>
</reference>
<protein>
    <recommendedName>
        <fullName evidence="5">Lipoprotein</fullName>
    </recommendedName>
</protein>
<name>A0A6N8SF14_9HYPH</name>
<keyword evidence="4" id="KW-1185">Reference proteome</keyword>
<dbReference type="Proteomes" id="UP000435802">
    <property type="component" value="Unassembled WGS sequence"/>
</dbReference>
<dbReference type="AlphaFoldDB" id="A0A6N8SF14"/>
<proteinExistence type="predicted"/>
<comment type="caution">
    <text evidence="3">The sequence shown here is derived from an EMBL/GenBank/DDBJ whole genome shotgun (WGS) entry which is preliminary data.</text>
</comment>
<evidence type="ECO:0000313" key="3">
    <source>
        <dbReference type="EMBL" id="MXN47459.1"/>
    </source>
</evidence>
<feature type="signal peptide" evidence="2">
    <location>
        <begin position="1"/>
        <end position="18"/>
    </location>
</feature>
<evidence type="ECO:0000256" key="2">
    <source>
        <dbReference type="SAM" id="SignalP"/>
    </source>
</evidence>
<evidence type="ECO:0000256" key="1">
    <source>
        <dbReference type="SAM" id="MobiDB-lite"/>
    </source>
</evidence>
<organism evidence="3 4">
    <name type="scientific">Shinella kummerowiae</name>
    <dbReference type="NCBI Taxonomy" id="417745"/>
    <lineage>
        <taxon>Bacteria</taxon>
        <taxon>Pseudomonadati</taxon>
        <taxon>Pseudomonadota</taxon>
        <taxon>Alphaproteobacteria</taxon>
        <taxon>Hyphomicrobiales</taxon>
        <taxon>Rhizobiaceae</taxon>
        <taxon>Shinella</taxon>
    </lineage>
</organism>
<accession>A0A6N8SF14</accession>
<dbReference type="PROSITE" id="PS51257">
    <property type="entry name" value="PROKAR_LIPOPROTEIN"/>
    <property type="match status" value="1"/>
</dbReference>
<feature type="chain" id="PRO_5026734017" description="Lipoprotein" evidence="2">
    <location>
        <begin position="19"/>
        <end position="46"/>
    </location>
</feature>
<evidence type="ECO:0008006" key="5">
    <source>
        <dbReference type="Google" id="ProtNLM"/>
    </source>
</evidence>
<dbReference type="EMBL" id="WUMK01000007">
    <property type="protein sequence ID" value="MXN47459.1"/>
    <property type="molecule type" value="Genomic_DNA"/>
</dbReference>
<keyword evidence="2" id="KW-0732">Signal</keyword>
<evidence type="ECO:0000313" key="4">
    <source>
        <dbReference type="Proteomes" id="UP000435802"/>
    </source>
</evidence>
<sequence>MRPISGFVVVAFAVLALAGCNTTGASSNTTYARPPVSGGGLSVPLN</sequence>